<dbReference type="Gene3D" id="3.40.1380.20">
    <property type="entry name" value="Pyruvate kinase, C-terminal domain"/>
    <property type="match status" value="1"/>
</dbReference>
<dbReference type="EMBL" id="MZ327966">
    <property type="protein sequence ID" value="UVC46402.1"/>
    <property type="molecule type" value="mRNA"/>
</dbReference>
<sequence length="522" mass="57300">MASTKNVLLKRESKYDVTYLKHVCDLNINTEPQAVRLTGIVCTIGPASRDPLVLEKMMANGMNVARLNFSHGTHQYHKETIKNIRIAADNYSKKVGYFHPIAIALDTKGPEIRTGVLEGGISAEIELQEGDKIKLTADKNLYSKCNTKCVYVGLENLHKIVPLGVRIFIDDGQLALKCTKILADSIECVIENGGSLGSSKGVHIPGVPIDLPSVSDKDLQDINFGIEEDVDMVFLSFTRDADTVKRIQELVVKSGKQTQVIAKIENAPGMKNMDEIIANADGILIDRGDLGMAIPTQKVFLAQKMIIGKCNKAGKPIICATQMLESMTYKPRPTRAESSDVANAVLDGADCVMLSGETAKGHYPLECVKVMSDISKEAEAAVWQKQLFEDLSNEIHTKDNTHTIAIAAVAASIKNLSSAIVVLTTTGRSAHLISKYRPHCPIIAVTRSKQVARKSVIYRGILPIVHEEQLDDWIQDVNARVEYGINYGKKVGFIRKGDSVIVITGWREGRGFTNSMRIMEVD</sequence>
<dbReference type="InterPro" id="IPR011037">
    <property type="entry name" value="Pyrv_Knase-like_insert_dom_sf"/>
</dbReference>
<dbReference type="InterPro" id="IPR015793">
    <property type="entry name" value="Pyrv_Knase_brl"/>
</dbReference>
<dbReference type="GO" id="GO:0004743">
    <property type="term" value="F:pyruvate kinase activity"/>
    <property type="evidence" value="ECO:0007669"/>
    <property type="project" value="UniProtKB-EC"/>
</dbReference>
<evidence type="ECO:0000256" key="5">
    <source>
        <dbReference type="ARBA" id="ARBA00011881"/>
    </source>
</evidence>
<keyword evidence="9 17" id="KW-0418">Kinase</keyword>
<evidence type="ECO:0000256" key="9">
    <source>
        <dbReference type="ARBA" id="ARBA00022777"/>
    </source>
</evidence>
<keyword evidence="8" id="KW-0547">Nucleotide-binding</keyword>
<keyword evidence="14 20" id="KW-0670">Pyruvate</keyword>
<dbReference type="NCBIfam" id="NF004491">
    <property type="entry name" value="PRK05826.1"/>
    <property type="match status" value="1"/>
</dbReference>
<evidence type="ECO:0000256" key="15">
    <source>
        <dbReference type="ARBA" id="ARBA00048967"/>
    </source>
</evidence>
<keyword evidence="6 17" id="KW-0808">Transferase</keyword>
<comment type="similarity">
    <text evidence="4 17">Belongs to the pyruvate kinase family.</text>
</comment>
<comment type="catalytic activity">
    <reaction evidence="15">
        <text>pyruvate + ATP = phosphoenolpyruvate + ADP + H(+)</text>
        <dbReference type="Rhea" id="RHEA:18157"/>
        <dbReference type="ChEBI" id="CHEBI:15361"/>
        <dbReference type="ChEBI" id="CHEBI:15378"/>
        <dbReference type="ChEBI" id="CHEBI:30616"/>
        <dbReference type="ChEBI" id="CHEBI:58702"/>
        <dbReference type="ChEBI" id="CHEBI:456216"/>
        <dbReference type="EC" id="2.7.1.40"/>
    </reaction>
    <physiologicalReaction direction="right-to-left" evidence="15">
        <dbReference type="Rhea" id="RHEA:18159"/>
    </physiologicalReaction>
</comment>
<evidence type="ECO:0000256" key="4">
    <source>
        <dbReference type="ARBA" id="ARBA00008663"/>
    </source>
</evidence>
<dbReference type="NCBIfam" id="TIGR01064">
    <property type="entry name" value="pyruv_kin"/>
    <property type="match status" value="1"/>
</dbReference>
<evidence type="ECO:0000256" key="1">
    <source>
        <dbReference type="ARBA" id="ARBA00001946"/>
    </source>
</evidence>
<organism evidence="20">
    <name type="scientific">Harmonia axyridis</name>
    <name type="common">Multicolored Asian lady beetle</name>
    <name type="synonym">Coccinella axyridis</name>
    <dbReference type="NCBI Taxonomy" id="115357"/>
    <lineage>
        <taxon>Eukaryota</taxon>
        <taxon>Metazoa</taxon>
        <taxon>Ecdysozoa</taxon>
        <taxon>Arthropoda</taxon>
        <taxon>Hexapoda</taxon>
        <taxon>Insecta</taxon>
        <taxon>Pterygota</taxon>
        <taxon>Neoptera</taxon>
        <taxon>Endopterygota</taxon>
        <taxon>Coleoptera</taxon>
        <taxon>Polyphaga</taxon>
        <taxon>Cucujiformia</taxon>
        <taxon>Coccinelloidea</taxon>
        <taxon>Coccinellidae</taxon>
        <taxon>Coccinellinae</taxon>
        <taxon>Coccinellini</taxon>
        <taxon>Harmonia</taxon>
    </lineage>
</organism>
<dbReference type="GO" id="GO:0030955">
    <property type="term" value="F:potassium ion binding"/>
    <property type="evidence" value="ECO:0007669"/>
    <property type="project" value="InterPro"/>
</dbReference>
<evidence type="ECO:0000256" key="6">
    <source>
        <dbReference type="ARBA" id="ARBA00022679"/>
    </source>
</evidence>
<comment type="subunit">
    <text evidence="5">Homotetramer.</text>
</comment>
<dbReference type="InterPro" id="IPR015806">
    <property type="entry name" value="Pyrv_Knase_insert_dom_sf"/>
</dbReference>
<dbReference type="Gene3D" id="3.20.20.60">
    <property type="entry name" value="Phosphoenolpyruvate-binding domains"/>
    <property type="match status" value="1"/>
</dbReference>
<dbReference type="SUPFAM" id="SSF51621">
    <property type="entry name" value="Phosphoenolpyruvate/pyruvate domain"/>
    <property type="match status" value="1"/>
</dbReference>
<evidence type="ECO:0000256" key="7">
    <source>
        <dbReference type="ARBA" id="ARBA00022723"/>
    </source>
</evidence>
<evidence type="ECO:0000256" key="3">
    <source>
        <dbReference type="ARBA" id="ARBA00004997"/>
    </source>
</evidence>
<feature type="domain" description="Pyruvate kinase C-terminal" evidence="19">
    <location>
        <begin position="402"/>
        <end position="519"/>
    </location>
</feature>
<evidence type="ECO:0000256" key="12">
    <source>
        <dbReference type="ARBA" id="ARBA00022958"/>
    </source>
</evidence>
<dbReference type="InterPro" id="IPR001697">
    <property type="entry name" value="Pyr_Knase"/>
</dbReference>
<gene>
    <name evidence="20" type="primary">PYK1-2</name>
</gene>
<evidence type="ECO:0000256" key="17">
    <source>
        <dbReference type="RuleBase" id="RU000504"/>
    </source>
</evidence>
<comment type="cofactor">
    <cofactor evidence="2">
        <name>K(+)</name>
        <dbReference type="ChEBI" id="CHEBI:29103"/>
    </cofactor>
</comment>
<dbReference type="Pfam" id="PF00224">
    <property type="entry name" value="PK"/>
    <property type="match status" value="1"/>
</dbReference>
<dbReference type="FunFam" id="3.40.1380.20:FF:000001">
    <property type="entry name" value="Pyruvate kinase"/>
    <property type="match status" value="1"/>
</dbReference>
<proteinExistence type="evidence at transcript level"/>
<comment type="cofactor">
    <cofactor evidence="1">
        <name>Mg(2+)</name>
        <dbReference type="ChEBI" id="CHEBI:18420"/>
    </cofactor>
</comment>
<evidence type="ECO:0000256" key="11">
    <source>
        <dbReference type="ARBA" id="ARBA00022842"/>
    </source>
</evidence>
<evidence type="ECO:0000256" key="14">
    <source>
        <dbReference type="ARBA" id="ARBA00023317"/>
    </source>
</evidence>
<dbReference type="GO" id="GO:0000287">
    <property type="term" value="F:magnesium ion binding"/>
    <property type="evidence" value="ECO:0007669"/>
    <property type="project" value="InterPro"/>
</dbReference>
<evidence type="ECO:0000256" key="8">
    <source>
        <dbReference type="ARBA" id="ARBA00022741"/>
    </source>
</evidence>
<dbReference type="Pfam" id="PF02887">
    <property type="entry name" value="PK_C"/>
    <property type="match status" value="1"/>
</dbReference>
<keyword evidence="12" id="KW-0630">Potassium</keyword>
<dbReference type="InterPro" id="IPR015813">
    <property type="entry name" value="Pyrv/PenolPyrv_kinase-like_dom"/>
</dbReference>
<evidence type="ECO:0000256" key="16">
    <source>
        <dbReference type="ARBA" id="ARBA00058419"/>
    </source>
</evidence>
<dbReference type="AlphaFoldDB" id="A0A976SI62"/>
<dbReference type="PRINTS" id="PR01050">
    <property type="entry name" value="PYRUVTKNASE"/>
</dbReference>
<comment type="pathway">
    <text evidence="3 17">Carbohydrate degradation; glycolysis; pyruvate from D-glyceraldehyde 3-phosphate: step 5/5.</text>
</comment>
<dbReference type="GO" id="GO:0016301">
    <property type="term" value="F:kinase activity"/>
    <property type="evidence" value="ECO:0007669"/>
    <property type="project" value="UniProtKB-KW"/>
</dbReference>
<dbReference type="NCBIfam" id="NF004978">
    <property type="entry name" value="PRK06354.1"/>
    <property type="match status" value="1"/>
</dbReference>
<evidence type="ECO:0000313" key="20">
    <source>
        <dbReference type="EMBL" id="UVC46402.1"/>
    </source>
</evidence>
<evidence type="ECO:0000259" key="18">
    <source>
        <dbReference type="Pfam" id="PF00224"/>
    </source>
</evidence>
<dbReference type="SUPFAM" id="SSF50800">
    <property type="entry name" value="PK beta-barrel domain-like"/>
    <property type="match status" value="1"/>
</dbReference>
<keyword evidence="13 17" id="KW-0324">Glycolysis</keyword>
<dbReference type="EC" id="2.7.1.40" evidence="17"/>
<reference evidence="20" key="1">
    <citation type="journal article" date="2021" name="Zhongguo Nong Ye Ke Xue">
        <title>Sequence Analysis of Harmonia axyridis Pyruvate Kinase Gene and Its Regulation of Trehalose Metabolism.</title>
        <authorList>
            <person name="Ge X."/>
            <person name="Shi Y."/>
            <person name="Wang S."/>
            <person name="Liu Z."/>
            <person name="Cai W."/>
            <person name="Zhou M."/>
            <person name="Wang S."/>
            <person name="Tang B."/>
        </authorList>
    </citation>
    <scope>NUCLEOTIDE SEQUENCE</scope>
</reference>
<keyword evidence="10" id="KW-0067">ATP-binding</keyword>
<dbReference type="Gene3D" id="2.40.33.10">
    <property type="entry name" value="PK beta-barrel domain-like"/>
    <property type="match status" value="1"/>
</dbReference>
<dbReference type="InterPro" id="IPR040442">
    <property type="entry name" value="Pyrv_kinase-like_dom_sf"/>
</dbReference>
<evidence type="ECO:0000259" key="19">
    <source>
        <dbReference type="Pfam" id="PF02887"/>
    </source>
</evidence>
<dbReference type="InterPro" id="IPR015795">
    <property type="entry name" value="Pyrv_Knase_C"/>
</dbReference>
<dbReference type="GO" id="GO:0005524">
    <property type="term" value="F:ATP binding"/>
    <property type="evidence" value="ECO:0007669"/>
    <property type="project" value="UniProtKB-KW"/>
</dbReference>
<feature type="domain" description="Pyruvate kinase barrel" evidence="18">
    <location>
        <begin position="36"/>
        <end position="368"/>
    </location>
</feature>
<dbReference type="PANTHER" id="PTHR11817">
    <property type="entry name" value="PYRUVATE KINASE"/>
    <property type="match status" value="1"/>
</dbReference>
<evidence type="ECO:0000256" key="2">
    <source>
        <dbReference type="ARBA" id="ARBA00001958"/>
    </source>
</evidence>
<keyword evidence="11 17" id="KW-0460">Magnesium</keyword>
<protein>
    <recommendedName>
        <fullName evidence="17">Pyruvate kinase</fullName>
        <ecNumber evidence="17">2.7.1.40</ecNumber>
    </recommendedName>
</protein>
<keyword evidence="7" id="KW-0479">Metal-binding</keyword>
<dbReference type="FunFam" id="2.40.33.10:FF:000001">
    <property type="entry name" value="Pyruvate kinase"/>
    <property type="match status" value="1"/>
</dbReference>
<evidence type="ECO:0000256" key="10">
    <source>
        <dbReference type="ARBA" id="ARBA00022840"/>
    </source>
</evidence>
<dbReference type="FunFam" id="3.20.20.60:FF:000025">
    <property type="entry name" value="Pyruvate kinase"/>
    <property type="match status" value="1"/>
</dbReference>
<accession>A0A976SI62</accession>
<evidence type="ECO:0000256" key="13">
    <source>
        <dbReference type="ARBA" id="ARBA00023152"/>
    </source>
</evidence>
<comment type="function">
    <text evidence="16">Pyruvate kinase that catalyzes the conversion of phosphoenolpyruvate to pyruvate with the synthesis of ATP, and which plays a key role in glycolysis.</text>
</comment>
<name>A0A976SI62_HARAX</name>
<dbReference type="InterPro" id="IPR036918">
    <property type="entry name" value="Pyrv_Knase_C_sf"/>
</dbReference>
<dbReference type="SUPFAM" id="SSF52935">
    <property type="entry name" value="PK C-terminal domain-like"/>
    <property type="match status" value="1"/>
</dbReference>